<dbReference type="eggNOG" id="COG0436">
    <property type="taxonomic scope" value="Bacteria"/>
</dbReference>
<gene>
    <name evidence="9" type="ORF">RS24_00513</name>
</gene>
<evidence type="ECO:0000256" key="3">
    <source>
        <dbReference type="ARBA" id="ARBA00022576"/>
    </source>
</evidence>
<evidence type="ECO:0000256" key="6">
    <source>
        <dbReference type="ARBA" id="ARBA00049185"/>
    </source>
</evidence>
<evidence type="ECO:0000256" key="2">
    <source>
        <dbReference type="ARBA" id="ARBA00007441"/>
    </source>
</evidence>
<evidence type="ECO:0000259" key="8">
    <source>
        <dbReference type="Pfam" id="PF00155"/>
    </source>
</evidence>
<proteinExistence type="inferred from homology"/>
<reference evidence="9 10" key="1">
    <citation type="journal article" date="2014" name="FEMS Microbiol. Ecol.">
        <title>Genomic differentiation among two strains of the PS1 clade isolated from geographically separated marine habitats.</title>
        <authorList>
            <person name="Jimenez-Infante F."/>
            <person name="Ngugi D.K."/>
            <person name="Alam I."/>
            <person name="Rashid M."/>
            <person name="Baalawi W."/>
            <person name="Kamau A.A."/>
            <person name="Bajic V.B."/>
            <person name="Stingl U."/>
        </authorList>
    </citation>
    <scope>NUCLEOTIDE SEQUENCE [LARGE SCALE GENOMIC DNA]</scope>
    <source>
        <strain evidence="9 10">RS24</strain>
    </source>
</reference>
<dbReference type="PANTHER" id="PTHR46383:SF2">
    <property type="entry name" value="AMINOTRANSFERASE"/>
    <property type="match status" value="1"/>
</dbReference>
<comment type="caution">
    <text evidence="9">The sequence shown here is derived from an EMBL/GenBank/DDBJ whole genome shotgun (WGS) entry which is preliminary data.</text>
</comment>
<dbReference type="GO" id="GO:0030170">
    <property type="term" value="F:pyridoxal phosphate binding"/>
    <property type="evidence" value="ECO:0007669"/>
    <property type="project" value="InterPro"/>
</dbReference>
<dbReference type="GO" id="GO:0016491">
    <property type="term" value="F:oxidoreductase activity"/>
    <property type="evidence" value="ECO:0007669"/>
    <property type="project" value="UniProtKB-KW"/>
</dbReference>
<evidence type="ECO:0000313" key="10">
    <source>
        <dbReference type="Proteomes" id="UP000016762"/>
    </source>
</evidence>
<feature type="domain" description="Aminotransferase class I/classII large" evidence="8">
    <location>
        <begin position="36"/>
        <end position="387"/>
    </location>
</feature>
<keyword evidence="9" id="KW-0560">Oxidoreductase</keyword>
<evidence type="ECO:0000256" key="4">
    <source>
        <dbReference type="ARBA" id="ARBA00022679"/>
    </source>
</evidence>
<dbReference type="CDD" id="cd00609">
    <property type="entry name" value="AAT_like"/>
    <property type="match status" value="1"/>
</dbReference>
<dbReference type="PANTHER" id="PTHR46383">
    <property type="entry name" value="ASPARTATE AMINOTRANSFERASE"/>
    <property type="match status" value="1"/>
</dbReference>
<keyword evidence="10" id="KW-1185">Reference proteome</keyword>
<dbReference type="RefSeq" id="WP_021776562.1">
    <property type="nucleotide sequence ID" value="NZ_AWXE01000001.1"/>
</dbReference>
<dbReference type="Gene3D" id="3.40.640.10">
    <property type="entry name" value="Type I PLP-dependent aspartate aminotransferase-like (Major domain)"/>
    <property type="match status" value="1"/>
</dbReference>
<organism evidence="9 10">
    <name type="scientific">Candidatus Micropelagius thuwalensis</name>
    <dbReference type="NCBI Taxonomy" id="1397666"/>
    <lineage>
        <taxon>Bacteria</taxon>
        <taxon>Pseudomonadati</taxon>
        <taxon>Pseudomonadota</taxon>
        <taxon>Alphaproteobacteria</taxon>
        <taxon>PS1 clade</taxon>
        <taxon>Candidatus Micropelagius</taxon>
    </lineage>
</organism>
<dbReference type="InterPro" id="IPR050596">
    <property type="entry name" value="AspAT/PAT-like"/>
</dbReference>
<keyword evidence="5" id="KW-0663">Pyridoxal phosphate</keyword>
<protein>
    <recommendedName>
        <fullName evidence="7">Aminotransferase</fullName>
        <ecNumber evidence="7">2.6.1.-</ecNumber>
    </recommendedName>
</protein>
<dbReference type="STRING" id="1397666.RS24_00513"/>
<keyword evidence="9" id="KW-0413">Isomerase</keyword>
<dbReference type="InterPro" id="IPR004839">
    <property type="entry name" value="Aminotransferase_I/II_large"/>
</dbReference>
<dbReference type="Pfam" id="PF00155">
    <property type="entry name" value="Aminotran_1_2"/>
    <property type="match status" value="1"/>
</dbReference>
<dbReference type="SUPFAM" id="SSF53383">
    <property type="entry name" value="PLP-dependent transferases"/>
    <property type="match status" value="1"/>
</dbReference>
<dbReference type="EMBL" id="AWXE01000001">
    <property type="protein sequence ID" value="ERL47544.1"/>
    <property type="molecule type" value="Genomic_DNA"/>
</dbReference>
<dbReference type="InterPro" id="IPR015421">
    <property type="entry name" value="PyrdxlP-dep_Trfase_major"/>
</dbReference>
<comment type="catalytic activity">
    <reaction evidence="6">
        <text>L-aspartate + 2-oxoglutarate = oxaloacetate + L-glutamate</text>
        <dbReference type="Rhea" id="RHEA:21824"/>
        <dbReference type="ChEBI" id="CHEBI:16452"/>
        <dbReference type="ChEBI" id="CHEBI:16810"/>
        <dbReference type="ChEBI" id="CHEBI:29985"/>
        <dbReference type="ChEBI" id="CHEBI:29991"/>
        <dbReference type="EC" id="2.6.1.1"/>
    </reaction>
</comment>
<dbReference type="OrthoDB" id="9804407at2"/>
<dbReference type="PROSITE" id="PS00105">
    <property type="entry name" value="AA_TRANSFER_CLASS_1"/>
    <property type="match status" value="1"/>
</dbReference>
<dbReference type="GO" id="GO:0004069">
    <property type="term" value="F:L-aspartate:2-oxoglutarate aminotransferase activity"/>
    <property type="evidence" value="ECO:0007669"/>
    <property type="project" value="UniProtKB-EC"/>
</dbReference>
<evidence type="ECO:0000256" key="1">
    <source>
        <dbReference type="ARBA" id="ARBA00001933"/>
    </source>
</evidence>
<keyword evidence="4 7" id="KW-0808">Transferase</keyword>
<sequence length="395" mass="43439">MTSSSFSRRGDIASFLAMDVMREANQLQQTGQNISHLEVGQPSTKAPRVVLDAARYAIDSELIGYTDALGLDDLRQALSAYYHTTYKVDVAPERFVITTGSSAGFILAFLACLDAGQRVAVTAPGYPAYTNIIQSLDLTPVTIALGQENNWTLTPDDLRDAEKTHGAIDALLIASPANPTGTMLSKQALTELSLDCAHAGRWFFSDEIYHGLTYAQEATSALQVGDHNRLIVMNSFSKYFSMTGWRIGWMIVPPQMVRVVERLQQNLFISAPTLSQYAACAALTQSAQDELQKHVELYRHNRDKLIACLQDKGLTDIAPADGAFYLYADLHSLSPSLESETFCAQLLKEAQIAITPGVDFDKNRGARFVRFSFARAANEIDLAVDRLNAFLGLLR</sequence>
<dbReference type="InterPro" id="IPR015424">
    <property type="entry name" value="PyrdxlP-dep_Trfase"/>
</dbReference>
<accession>U2WDC6</accession>
<dbReference type="GO" id="GO:0006520">
    <property type="term" value="P:amino acid metabolic process"/>
    <property type="evidence" value="ECO:0007669"/>
    <property type="project" value="InterPro"/>
</dbReference>
<comment type="similarity">
    <text evidence="2 7">Belongs to the class-I pyridoxal-phosphate-dependent aminotransferase family.</text>
</comment>
<keyword evidence="3 7" id="KW-0032">Aminotransferase</keyword>
<dbReference type="InterPro" id="IPR004838">
    <property type="entry name" value="NHTrfase_class1_PyrdxlP-BS"/>
</dbReference>
<dbReference type="PATRIC" id="fig|1397666.3.peg.455"/>
<dbReference type="EC" id="2.6.1.-" evidence="7"/>
<name>U2WDC6_9PROT</name>
<dbReference type="AlphaFoldDB" id="U2WDC6"/>
<dbReference type="Proteomes" id="UP000016762">
    <property type="component" value="Unassembled WGS sequence"/>
</dbReference>
<evidence type="ECO:0000313" key="9">
    <source>
        <dbReference type="EMBL" id="ERL47544.1"/>
    </source>
</evidence>
<evidence type="ECO:0000256" key="5">
    <source>
        <dbReference type="ARBA" id="ARBA00022898"/>
    </source>
</evidence>
<comment type="cofactor">
    <cofactor evidence="1 7">
        <name>pyridoxal 5'-phosphate</name>
        <dbReference type="ChEBI" id="CHEBI:597326"/>
    </cofactor>
</comment>
<evidence type="ECO:0000256" key="7">
    <source>
        <dbReference type="RuleBase" id="RU000481"/>
    </source>
</evidence>
<dbReference type="GO" id="GO:0016853">
    <property type="term" value="F:isomerase activity"/>
    <property type="evidence" value="ECO:0007669"/>
    <property type="project" value="UniProtKB-KW"/>
</dbReference>